<feature type="compositionally biased region" description="Low complexity" evidence="1">
    <location>
        <begin position="121"/>
        <end position="132"/>
    </location>
</feature>
<accession>A0A3S5B8X7</accession>
<gene>
    <name evidence="2" type="ORF">PXEA_LOCUS36898</name>
</gene>
<protein>
    <submittedName>
        <fullName evidence="2">Uncharacterized protein</fullName>
    </submittedName>
</protein>
<dbReference type="PANTHER" id="PTHR46276">
    <property type="entry name" value="E3 UBIQUITIN-PROTEIN LIGASE UBR5"/>
    <property type="match status" value="1"/>
</dbReference>
<keyword evidence="3" id="KW-1185">Reference proteome</keyword>
<dbReference type="EMBL" id="CAAALY010281646">
    <property type="protein sequence ID" value="VEL43458.1"/>
    <property type="molecule type" value="Genomic_DNA"/>
</dbReference>
<evidence type="ECO:0000256" key="1">
    <source>
        <dbReference type="SAM" id="MobiDB-lite"/>
    </source>
</evidence>
<dbReference type="GO" id="GO:0005737">
    <property type="term" value="C:cytoplasm"/>
    <property type="evidence" value="ECO:0007669"/>
    <property type="project" value="TreeGrafter"/>
</dbReference>
<feature type="region of interest" description="Disordered" evidence="1">
    <location>
        <begin position="121"/>
        <end position="144"/>
    </location>
</feature>
<dbReference type="GO" id="GO:0005634">
    <property type="term" value="C:nucleus"/>
    <property type="evidence" value="ECO:0007669"/>
    <property type="project" value="TreeGrafter"/>
</dbReference>
<reference evidence="2" key="1">
    <citation type="submission" date="2018-11" db="EMBL/GenBank/DDBJ databases">
        <authorList>
            <consortium name="Pathogen Informatics"/>
        </authorList>
    </citation>
    <scope>NUCLEOTIDE SEQUENCE</scope>
</reference>
<dbReference type="GO" id="GO:0000209">
    <property type="term" value="P:protein polyubiquitination"/>
    <property type="evidence" value="ECO:0007669"/>
    <property type="project" value="TreeGrafter"/>
</dbReference>
<organism evidence="2 3">
    <name type="scientific">Protopolystoma xenopodis</name>
    <dbReference type="NCBI Taxonomy" id="117903"/>
    <lineage>
        <taxon>Eukaryota</taxon>
        <taxon>Metazoa</taxon>
        <taxon>Spiralia</taxon>
        <taxon>Lophotrochozoa</taxon>
        <taxon>Platyhelminthes</taxon>
        <taxon>Monogenea</taxon>
        <taxon>Polyopisthocotylea</taxon>
        <taxon>Polystomatidea</taxon>
        <taxon>Polystomatidae</taxon>
        <taxon>Protopolystoma</taxon>
    </lineage>
</organism>
<dbReference type="Proteomes" id="UP000784294">
    <property type="component" value="Unassembled WGS sequence"/>
</dbReference>
<evidence type="ECO:0000313" key="3">
    <source>
        <dbReference type="Proteomes" id="UP000784294"/>
    </source>
</evidence>
<evidence type="ECO:0000313" key="2">
    <source>
        <dbReference type="EMBL" id="VEL43458.1"/>
    </source>
</evidence>
<sequence>MVGGGFLDSIGHADIILSRWCLSLELFGHFFADDVGAEHRSYILELAGFPTREARFRKEMERLRNASRGDLTLEVGRERGLLIINTIKQLNCEYVKRLDQSNCGLASHFATGLLPSASAASLLGPSSPTSTADSHSRPQPHQLHQHNQAFMRSETNLTDSLLTAASATAGYNGLIDYINQDGTCYIQPQSQGIGHSAAQLPTNQHLREPLVRQTSTVAATTALSLAGSSLQPLLACHRVKVTFRDEPGEGNGVARSFFTAFAEALLVSDELPSLNSVLGFSNTISVNGISPSVATPPPPPIGSICKSLVF</sequence>
<dbReference type="GO" id="GO:0034450">
    <property type="term" value="F:ubiquitin-ubiquitin ligase activity"/>
    <property type="evidence" value="ECO:0007669"/>
    <property type="project" value="TreeGrafter"/>
</dbReference>
<dbReference type="GO" id="GO:0090263">
    <property type="term" value="P:positive regulation of canonical Wnt signaling pathway"/>
    <property type="evidence" value="ECO:0007669"/>
    <property type="project" value="TreeGrafter"/>
</dbReference>
<proteinExistence type="predicted"/>
<comment type="caution">
    <text evidence="2">The sequence shown here is derived from an EMBL/GenBank/DDBJ whole genome shotgun (WGS) entry which is preliminary data.</text>
</comment>
<dbReference type="AlphaFoldDB" id="A0A3S5B8X7"/>
<name>A0A3S5B8X7_9PLAT</name>
<dbReference type="PANTHER" id="PTHR46276:SF1">
    <property type="entry name" value="E3 UBIQUITIN-PROTEIN LIGASE UBR5"/>
    <property type="match status" value="1"/>
</dbReference>
<dbReference type="OrthoDB" id="298098at2759"/>